<evidence type="ECO:0000313" key="2">
    <source>
        <dbReference type="Proteomes" id="UP000245539"/>
    </source>
</evidence>
<evidence type="ECO:0000313" key="1">
    <source>
        <dbReference type="EMBL" id="PWQ97622.1"/>
    </source>
</evidence>
<dbReference type="PANTHER" id="PTHR10285">
    <property type="entry name" value="URIDINE KINASE"/>
    <property type="match status" value="1"/>
</dbReference>
<organism evidence="1 2">
    <name type="scientific">Leucothrix pacifica</name>
    <dbReference type="NCBI Taxonomy" id="1247513"/>
    <lineage>
        <taxon>Bacteria</taxon>
        <taxon>Pseudomonadati</taxon>
        <taxon>Pseudomonadota</taxon>
        <taxon>Gammaproteobacteria</taxon>
        <taxon>Thiotrichales</taxon>
        <taxon>Thiotrichaceae</taxon>
        <taxon>Leucothrix</taxon>
    </lineage>
</organism>
<dbReference type="Proteomes" id="UP000245539">
    <property type="component" value="Unassembled WGS sequence"/>
</dbReference>
<name>A0A317CMT6_9GAMM</name>
<dbReference type="NCBIfam" id="NF006746">
    <property type="entry name" value="PRK09270.1-5"/>
    <property type="match status" value="1"/>
</dbReference>
<protein>
    <recommendedName>
        <fullName evidence="3">Nucleoside/nucleotide kinase family protein</fullName>
    </recommendedName>
</protein>
<comment type="caution">
    <text evidence="1">The sequence shown here is derived from an EMBL/GenBank/DDBJ whole genome shotgun (WGS) entry which is preliminary data.</text>
</comment>
<dbReference type="InterPro" id="IPR027417">
    <property type="entry name" value="P-loop_NTPase"/>
</dbReference>
<dbReference type="Gene3D" id="3.40.50.300">
    <property type="entry name" value="P-loop containing nucleotide triphosphate hydrolases"/>
    <property type="match status" value="1"/>
</dbReference>
<dbReference type="OrthoDB" id="1550976at2"/>
<dbReference type="SUPFAM" id="SSF52540">
    <property type="entry name" value="P-loop containing nucleoside triphosphate hydrolases"/>
    <property type="match status" value="1"/>
</dbReference>
<dbReference type="AlphaFoldDB" id="A0A317CMT6"/>
<dbReference type="EMBL" id="QGKM01000023">
    <property type="protein sequence ID" value="PWQ97622.1"/>
    <property type="molecule type" value="Genomic_DNA"/>
</dbReference>
<reference evidence="1 2" key="1">
    <citation type="submission" date="2018-05" db="EMBL/GenBank/DDBJ databases">
        <title>Leucothrix arctica sp. nov., isolated from Arctic seawater.</title>
        <authorList>
            <person name="Choi A."/>
            <person name="Baek K."/>
        </authorList>
    </citation>
    <scope>NUCLEOTIDE SEQUENCE [LARGE SCALE GENOMIC DNA]</scope>
    <source>
        <strain evidence="1 2">JCM 18388</strain>
    </source>
</reference>
<dbReference type="RefSeq" id="WP_109837438.1">
    <property type="nucleotide sequence ID" value="NZ_QGKM01000023.1"/>
</dbReference>
<keyword evidence="2" id="KW-1185">Reference proteome</keyword>
<accession>A0A317CMT6</accession>
<sequence length="203" mass="22449">MSDIHELLDQVKGLAVSNERVIVGIAGPPASGKSTFVAQLADQLDGAVVVPMDGFHLDNVILERRGLLPRKGSPETFDASAYAHLLQRIKRGDDTIYAPLFDRKADLSRASAIEIPPETKVILAEGNYLLLDQAPWQQLQPLFDLTVSLCVPEEILQQRLLQRWLDHGLTEEAALARAELNDLPNARLVINKSIHADCLINNY</sequence>
<proteinExistence type="predicted"/>
<gene>
    <name evidence="1" type="ORF">DKW60_09585</name>
</gene>
<evidence type="ECO:0008006" key="3">
    <source>
        <dbReference type="Google" id="ProtNLM"/>
    </source>
</evidence>